<comment type="subcellular location">
    <subcellularLocation>
        <location evidence="1">Membrane</location>
        <topology evidence="1">Single-pass membrane protein</topology>
    </subcellularLocation>
</comment>
<dbReference type="Gene3D" id="3.30.200.20">
    <property type="entry name" value="Phosphorylase Kinase, domain 1"/>
    <property type="match status" value="1"/>
</dbReference>
<evidence type="ECO:0000256" key="2">
    <source>
        <dbReference type="ARBA" id="ARBA00051243"/>
    </source>
</evidence>
<feature type="transmembrane region" description="Helical" evidence="5">
    <location>
        <begin position="359"/>
        <end position="387"/>
    </location>
</feature>
<gene>
    <name evidence="7" type="ORF">ACHHYP_02347</name>
</gene>
<keyword evidence="8" id="KW-1185">Reference proteome</keyword>
<keyword evidence="7" id="KW-0418">Kinase</keyword>
<evidence type="ECO:0000256" key="3">
    <source>
        <dbReference type="PROSITE-ProRule" id="PRU10141"/>
    </source>
</evidence>
<dbReference type="PANTHER" id="PTHR24416">
    <property type="entry name" value="TYROSINE-PROTEIN KINASE RECEPTOR"/>
    <property type="match status" value="1"/>
</dbReference>
<keyword evidence="3" id="KW-0547">Nucleotide-binding</keyword>
<dbReference type="InterPro" id="IPR011009">
    <property type="entry name" value="Kinase-like_dom_sf"/>
</dbReference>
<reference evidence="7 8" key="1">
    <citation type="journal article" date="2014" name="Genome Biol. Evol.">
        <title>The secreted proteins of Achlya hypogyna and Thraustotheca clavata identify the ancestral oomycete secretome and reveal gene acquisitions by horizontal gene transfer.</title>
        <authorList>
            <person name="Misner I."/>
            <person name="Blouin N."/>
            <person name="Leonard G."/>
            <person name="Richards T.A."/>
            <person name="Lane C.E."/>
        </authorList>
    </citation>
    <scope>NUCLEOTIDE SEQUENCE [LARGE SCALE GENOMIC DNA]</scope>
    <source>
        <strain evidence="7 8">ATCC 48635</strain>
    </source>
</reference>
<evidence type="ECO:0000256" key="5">
    <source>
        <dbReference type="SAM" id="Phobius"/>
    </source>
</evidence>
<dbReference type="GO" id="GO:0005524">
    <property type="term" value="F:ATP binding"/>
    <property type="evidence" value="ECO:0007669"/>
    <property type="project" value="UniProtKB-UniRule"/>
</dbReference>
<dbReference type="AlphaFoldDB" id="A0A1V9Z6T6"/>
<keyword evidence="3" id="KW-0067">ATP-binding</keyword>
<evidence type="ECO:0000256" key="4">
    <source>
        <dbReference type="SAM" id="MobiDB-lite"/>
    </source>
</evidence>
<feature type="region of interest" description="Disordered" evidence="4">
    <location>
        <begin position="706"/>
        <end position="745"/>
    </location>
</feature>
<dbReference type="SUPFAM" id="SSF56112">
    <property type="entry name" value="Protein kinase-like (PK-like)"/>
    <property type="match status" value="1"/>
</dbReference>
<evidence type="ECO:0000313" key="7">
    <source>
        <dbReference type="EMBL" id="OQR93689.1"/>
    </source>
</evidence>
<feature type="domain" description="Protein kinase" evidence="6">
    <location>
        <begin position="908"/>
        <end position="1162"/>
    </location>
</feature>
<feature type="transmembrane region" description="Helical" evidence="5">
    <location>
        <begin position="12"/>
        <end position="37"/>
    </location>
</feature>
<feature type="region of interest" description="Disordered" evidence="4">
    <location>
        <begin position="276"/>
        <end position="310"/>
    </location>
</feature>
<dbReference type="InterPro" id="IPR050122">
    <property type="entry name" value="RTK"/>
</dbReference>
<accession>A0A1V9Z6T6</accession>
<dbReference type="SMART" id="SM00219">
    <property type="entry name" value="TyrKc"/>
    <property type="match status" value="1"/>
</dbReference>
<evidence type="ECO:0000313" key="8">
    <source>
        <dbReference type="Proteomes" id="UP000243579"/>
    </source>
</evidence>
<keyword evidence="5" id="KW-1133">Transmembrane helix</keyword>
<keyword evidence="7" id="KW-0808">Transferase</keyword>
<dbReference type="PRINTS" id="PR00109">
    <property type="entry name" value="TYRKINASE"/>
</dbReference>
<dbReference type="STRING" id="1202772.A0A1V9Z6T6"/>
<dbReference type="PROSITE" id="PS50011">
    <property type="entry name" value="PROTEIN_KINASE_DOM"/>
    <property type="match status" value="1"/>
</dbReference>
<dbReference type="PROSITE" id="PS00109">
    <property type="entry name" value="PROTEIN_KINASE_TYR"/>
    <property type="match status" value="1"/>
</dbReference>
<dbReference type="GO" id="GO:0004714">
    <property type="term" value="F:transmembrane receptor protein tyrosine kinase activity"/>
    <property type="evidence" value="ECO:0007669"/>
    <property type="project" value="UniProtKB-EC"/>
</dbReference>
<dbReference type="GO" id="GO:0043235">
    <property type="term" value="C:receptor complex"/>
    <property type="evidence" value="ECO:0007669"/>
    <property type="project" value="TreeGrafter"/>
</dbReference>
<dbReference type="Proteomes" id="UP000243579">
    <property type="component" value="Unassembled WGS sequence"/>
</dbReference>
<dbReference type="InterPro" id="IPR000719">
    <property type="entry name" value="Prot_kinase_dom"/>
</dbReference>
<name>A0A1V9Z6T6_ACHHY</name>
<feature type="region of interest" description="Disordered" evidence="4">
    <location>
        <begin position="319"/>
        <end position="338"/>
    </location>
</feature>
<dbReference type="EMBL" id="JNBR01000399">
    <property type="protein sequence ID" value="OQR93689.1"/>
    <property type="molecule type" value="Genomic_DNA"/>
</dbReference>
<feature type="transmembrane region" description="Helical" evidence="5">
    <location>
        <begin position="115"/>
        <end position="139"/>
    </location>
</feature>
<dbReference type="GO" id="GO:0005886">
    <property type="term" value="C:plasma membrane"/>
    <property type="evidence" value="ECO:0007669"/>
    <property type="project" value="TreeGrafter"/>
</dbReference>
<feature type="transmembrane region" description="Helical" evidence="5">
    <location>
        <begin position="43"/>
        <end position="62"/>
    </location>
</feature>
<protein>
    <submittedName>
        <fullName evidence="7">Protein kinase</fullName>
    </submittedName>
</protein>
<dbReference type="InterPro" id="IPR001245">
    <property type="entry name" value="Ser-Thr/Tyr_kinase_cat_dom"/>
</dbReference>
<dbReference type="PANTHER" id="PTHR24416:SF611">
    <property type="entry name" value="TYROSINE-PROTEIN KINASE TRANSMEMBRANE RECEPTOR ROR"/>
    <property type="match status" value="1"/>
</dbReference>
<organism evidence="7 8">
    <name type="scientific">Achlya hypogyna</name>
    <name type="common">Oomycete</name>
    <name type="synonym">Protoachlya hypogyna</name>
    <dbReference type="NCBI Taxonomy" id="1202772"/>
    <lineage>
        <taxon>Eukaryota</taxon>
        <taxon>Sar</taxon>
        <taxon>Stramenopiles</taxon>
        <taxon>Oomycota</taxon>
        <taxon>Saprolegniomycetes</taxon>
        <taxon>Saprolegniales</taxon>
        <taxon>Achlyaceae</taxon>
        <taxon>Achlya</taxon>
    </lineage>
</organism>
<dbReference type="OrthoDB" id="60655at2759"/>
<dbReference type="Gene3D" id="1.10.510.10">
    <property type="entry name" value="Transferase(Phosphotransferase) domain 1"/>
    <property type="match status" value="1"/>
</dbReference>
<dbReference type="PROSITE" id="PS00107">
    <property type="entry name" value="PROTEIN_KINASE_ATP"/>
    <property type="match status" value="1"/>
</dbReference>
<dbReference type="GO" id="GO:0007169">
    <property type="term" value="P:cell surface receptor protein tyrosine kinase signaling pathway"/>
    <property type="evidence" value="ECO:0007669"/>
    <property type="project" value="TreeGrafter"/>
</dbReference>
<evidence type="ECO:0000259" key="6">
    <source>
        <dbReference type="PROSITE" id="PS50011"/>
    </source>
</evidence>
<dbReference type="InterPro" id="IPR008266">
    <property type="entry name" value="Tyr_kinase_AS"/>
</dbReference>
<evidence type="ECO:0000256" key="1">
    <source>
        <dbReference type="ARBA" id="ARBA00004167"/>
    </source>
</evidence>
<comment type="catalytic activity">
    <reaction evidence="2">
        <text>L-tyrosyl-[protein] + ATP = O-phospho-L-tyrosyl-[protein] + ADP + H(+)</text>
        <dbReference type="Rhea" id="RHEA:10596"/>
        <dbReference type="Rhea" id="RHEA-COMP:10136"/>
        <dbReference type="Rhea" id="RHEA-COMP:20101"/>
        <dbReference type="ChEBI" id="CHEBI:15378"/>
        <dbReference type="ChEBI" id="CHEBI:30616"/>
        <dbReference type="ChEBI" id="CHEBI:46858"/>
        <dbReference type="ChEBI" id="CHEBI:61978"/>
        <dbReference type="ChEBI" id="CHEBI:456216"/>
        <dbReference type="EC" id="2.7.10.1"/>
    </reaction>
</comment>
<feature type="region of interest" description="Disordered" evidence="4">
    <location>
        <begin position="633"/>
        <end position="663"/>
    </location>
</feature>
<proteinExistence type="predicted"/>
<comment type="caution">
    <text evidence="7">The sequence shown here is derived from an EMBL/GenBank/DDBJ whole genome shotgun (WGS) entry which is preliminary data.</text>
</comment>
<dbReference type="InterPro" id="IPR017441">
    <property type="entry name" value="Protein_kinase_ATP_BS"/>
</dbReference>
<feature type="binding site" evidence="3">
    <location>
        <position position="935"/>
    </location>
    <ligand>
        <name>ATP</name>
        <dbReference type="ChEBI" id="CHEBI:30616"/>
    </ligand>
</feature>
<feature type="transmembrane region" description="Helical" evidence="5">
    <location>
        <begin position="175"/>
        <end position="195"/>
    </location>
</feature>
<dbReference type="Pfam" id="PF07714">
    <property type="entry name" value="PK_Tyr_Ser-Thr"/>
    <property type="match status" value="1"/>
</dbReference>
<keyword evidence="5" id="KW-0472">Membrane</keyword>
<sequence length="1162" mass="128944">MRRLLGGDRSLLRTVLFFALSGATLALFNLVAFAFWLVYLAGVLLALLLQAPSYAAAWRAFVRNHVCSRFLAWLCRCEMRVRNLYVVKMRVELSSEAVLEPYVGRIMAYFVLWKALLVAVTAIGSCLCQLPMAGCALVATPVRVSGSEHDGDDHRDQHDADIVLEWTRRGDCPNVTGLCLLVVAFPVAVTLLAWIMTKASEFCIAPVFQSKLDARCRVDELLDDGYESRAQRRIAPLAPQGEAALGLTIVPQPTNDFCIPVPQTSAIKIVQDSSQIRANSKQPADRCTAPKKRTHQALTSPAGSNAPWLLSPPPSAPSATEFLQADTDDEDSEPSLSASCPEYLSSKWVLGSDRSFRRLVVYVFFSYMALALLHSFAFALWLFWIVLSFALQALFLPFAPSRTFLHDFLRENVCSGFLEWLCRWEMRVRNVYAVKMYIEPSGEVDIAPYVVRVMAYFIFWKATELFIAASLIYFMQLPFNTCMPSWAIDASGSGVSLDDYCHVKEWALVLTIGSLLFLRVEAWFMVQMCEICIAPVFRARMAIDSLVYNELAIEYASIAEHRLGPIAPNGESALGLTTVPHPLQTYCIPVPKREDLKAVDVEVPLLEAPTVKPVTKQKKKRWSALLPEFNRPGLRRRRGSDDLAPSSHALATVPNNDDTSLAPENISPERLLYVTPQLQAASHAYDSFQTSYQEAPVGPFRSIVVRNDEPRSDDGSSVPTYDVLSPTARQSQPFQLPRPSRSVSYQAPATDPVHFSAFCPPVVSAAPFTFSVWAFLVHQREEMREEATSDDTRQLSREVLMHVRRGALVHVTLSVADGFRLRDAATKGLCWAGDVTRVTFEVEATEAAADGQVLFTASIVLGAQVMLLRAYVFVSATAAKLDAGPAEVMAASLEMLPETYHEVPYDDLKLKELVGRGHFGDAYRATYKGQDVVVKTIRATEFGESQDQIVQEFRHEAAVLSLFGHHPHIVPFVGACTDVTRPLSLVTQYLPHGSLEERRKALTPEQKQQILKGAAAGFLNIHEGHFIHRDIAARNCLVDATFNAKVCDFGMCRRVRSTWGGSYFEAGSGPLKYMAPESLTPPHTFSYQSDVYSFGVMMWETFTEKAPFAGLSGPEAAARVLAGDRLALSASIPLKLQDLMTRCFRDDPSKRPTMADILAELD</sequence>
<dbReference type="InterPro" id="IPR020635">
    <property type="entry name" value="Tyr_kinase_cat_dom"/>
</dbReference>
<keyword evidence="5" id="KW-0812">Transmembrane</keyword>